<evidence type="ECO:0000313" key="1">
    <source>
        <dbReference type="EMBL" id="PNX58081.1"/>
    </source>
</evidence>
<reference evidence="1 2" key="1">
    <citation type="journal article" date="2014" name="Am. J. Bot.">
        <title>Genome assembly and annotation for red clover (Trifolium pratense; Fabaceae).</title>
        <authorList>
            <person name="Istvanek J."/>
            <person name="Jaros M."/>
            <person name="Krenek A."/>
            <person name="Repkova J."/>
        </authorList>
    </citation>
    <scope>NUCLEOTIDE SEQUENCE [LARGE SCALE GENOMIC DNA]</scope>
    <source>
        <strain evidence="2">cv. Tatra</strain>
        <tissue evidence="1">Young leaves</tissue>
    </source>
</reference>
<organism evidence="1 2">
    <name type="scientific">Trifolium pratense</name>
    <name type="common">Red clover</name>
    <dbReference type="NCBI Taxonomy" id="57577"/>
    <lineage>
        <taxon>Eukaryota</taxon>
        <taxon>Viridiplantae</taxon>
        <taxon>Streptophyta</taxon>
        <taxon>Embryophyta</taxon>
        <taxon>Tracheophyta</taxon>
        <taxon>Spermatophyta</taxon>
        <taxon>Magnoliopsida</taxon>
        <taxon>eudicotyledons</taxon>
        <taxon>Gunneridae</taxon>
        <taxon>Pentapetalae</taxon>
        <taxon>rosids</taxon>
        <taxon>fabids</taxon>
        <taxon>Fabales</taxon>
        <taxon>Fabaceae</taxon>
        <taxon>Papilionoideae</taxon>
        <taxon>50 kb inversion clade</taxon>
        <taxon>NPAAA clade</taxon>
        <taxon>Hologalegina</taxon>
        <taxon>IRL clade</taxon>
        <taxon>Trifolieae</taxon>
        <taxon>Trifolium</taxon>
    </lineage>
</organism>
<comment type="caution">
    <text evidence="1">The sequence shown here is derived from an EMBL/GenBank/DDBJ whole genome shotgun (WGS) entry which is preliminary data.</text>
</comment>
<gene>
    <name evidence="1" type="ORF">L195_g050729</name>
</gene>
<sequence length="86" mass="9791">GFFSVTLISQGFAFTNPLDGNSPQTLPLHQTLNFDLALATAPHRRYYVNGLHDSIMSTDFMIPSHKEFMVNRQDQDMLTWLARCSD</sequence>
<dbReference type="Proteomes" id="UP000236291">
    <property type="component" value="Unassembled WGS sequence"/>
</dbReference>
<dbReference type="AlphaFoldDB" id="A0A2K3JVK3"/>
<accession>A0A2K3JVK3</accession>
<proteinExistence type="predicted"/>
<evidence type="ECO:0000313" key="2">
    <source>
        <dbReference type="Proteomes" id="UP000236291"/>
    </source>
</evidence>
<dbReference type="EMBL" id="ASHM01077784">
    <property type="protein sequence ID" value="PNX58081.1"/>
    <property type="molecule type" value="Genomic_DNA"/>
</dbReference>
<reference evidence="1 2" key="2">
    <citation type="journal article" date="2017" name="Front. Plant Sci.">
        <title>Gene Classification and Mining of Molecular Markers Useful in Red Clover (Trifolium pratense) Breeding.</title>
        <authorList>
            <person name="Istvanek J."/>
            <person name="Dluhosova J."/>
            <person name="Dluhos P."/>
            <person name="Patkova L."/>
            <person name="Nedelnik J."/>
            <person name="Repkova J."/>
        </authorList>
    </citation>
    <scope>NUCLEOTIDE SEQUENCE [LARGE SCALE GENOMIC DNA]</scope>
    <source>
        <strain evidence="2">cv. Tatra</strain>
        <tissue evidence="1">Young leaves</tissue>
    </source>
</reference>
<protein>
    <submittedName>
        <fullName evidence="1">Uncharacterized protein</fullName>
    </submittedName>
</protein>
<name>A0A2K3JVK3_TRIPR</name>
<feature type="non-terminal residue" evidence="1">
    <location>
        <position position="1"/>
    </location>
</feature>